<feature type="domain" description="Type VI secretion system IcmF C-terminal" evidence="2">
    <location>
        <begin position="1146"/>
        <end position="1246"/>
    </location>
</feature>
<dbReference type="InterPro" id="IPR009612">
    <property type="entry name" value="IcmF-rel"/>
</dbReference>
<feature type="transmembrane region" description="Helical" evidence="1">
    <location>
        <begin position="44"/>
        <end position="61"/>
    </location>
</feature>
<evidence type="ECO:0000313" key="6">
    <source>
        <dbReference type="Proteomes" id="UP001223214"/>
    </source>
</evidence>
<feature type="transmembrane region" description="Helical" evidence="1">
    <location>
        <begin position="102"/>
        <end position="132"/>
    </location>
</feature>
<keyword evidence="6" id="KW-1185">Reference proteome</keyword>
<dbReference type="PANTHER" id="PTHR36153">
    <property type="entry name" value="INNER MEMBRANE PROTEIN-RELATED"/>
    <property type="match status" value="1"/>
</dbReference>
<evidence type="ECO:0000256" key="1">
    <source>
        <dbReference type="SAM" id="Phobius"/>
    </source>
</evidence>
<dbReference type="NCBIfam" id="TIGR03348">
    <property type="entry name" value="VI_IcmF"/>
    <property type="match status" value="1"/>
</dbReference>
<protein>
    <submittedName>
        <fullName evidence="5">Type VI secretion system membrane subunit TssM</fullName>
    </submittedName>
</protein>
<name>A0AAP4CYE2_9ENTR</name>
<dbReference type="PANTHER" id="PTHR36153:SF1">
    <property type="entry name" value="TYPE VI SECRETION SYSTEM COMPONENT TSSM1"/>
    <property type="match status" value="1"/>
</dbReference>
<keyword evidence="1" id="KW-1133">Transmembrane helix</keyword>
<dbReference type="InterPro" id="IPR027417">
    <property type="entry name" value="P-loop_NTPase"/>
</dbReference>
<keyword evidence="1" id="KW-0472">Membrane</keyword>
<evidence type="ECO:0000259" key="3">
    <source>
        <dbReference type="Pfam" id="PF06761"/>
    </source>
</evidence>
<keyword evidence="1" id="KW-0812">Transmembrane</keyword>
<dbReference type="Proteomes" id="UP001223214">
    <property type="component" value="Unassembled WGS sequence"/>
</dbReference>
<evidence type="ECO:0000313" key="5">
    <source>
        <dbReference type="EMBL" id="MDK9361816.1"/>
    </source>
</evidence>
<sequence>MFYLSRLLSRQSLKFVLLMACMLVMAAGIWYLGPFSGFGTTRPLASVSARILCIAALWLWMARLFWRIPLFIPLALTASVIVWIMGPWLLAGKSYPLARSSVRLAIVVIIWLVALLYACWLFVLAVVANPALLNRFLLRTRRDETRQEHQAIARKIRHAVGMTNKVRTKWRRWWATLLPGVLPETVPWYVLLGSEGAGKTSLIVTSGQDFPLPEQLSRVGRENAPTQDCECWFGNDALFVDTAGKYLCEDETARPEWLSLLNALRKYRLRDGINGAIVAISAEEIMQGDGKGMLSLATRIRARLDELRQTLGIHFPVYVVITRLDWLRGFEPWFRSMTNEAREQVWGVTFPWGEMVHTGTSALHERIEAELDALQQRLASAIHSRQQEEYALADRKLMYAFPLDFQLLCAGIGEFLQQAFFSSRYDETQFCASFRGVYFSSACQTADAQLVNHSSVVSRWRNYFSPRAAGAPSCSTERIELAEVPHPRLVWGKHFFLRQLFADVIVKDAGLVSRNFREEARFRLRRLLGHCALIVLAVVLINGFVASYTNNSRYLDVVSGSTRFLEAQVATLKTLPSDTLLPKLLTMARELADFGDLDRQNPPLDYRYGLYTGRAVNAHAGRVYRFTLRTFLLPAVQSQATSALNSALQSQDPDRIYEALKVYLGVYGQGRASTEWLIQAITQQWDDADKLTAWGDSAVFVSHLQSLFAHPDWLSQGMKFDEARVREARALLGQHSLNARLYQRIKADPLSQSLEAMTLNRLTGDASEQILTVADETLARDGIPGFFTKAGYQTLVKKKFLYRITQLQREDEWVMGTNAGAAANILATRDGVLTLYLREYAAYWSRFLDSIQLMGLASDSVNSVSPLASEIYMLRILASSGSPLEPLAQEVVEQTTLAAEDKSLPEILQPAMVSNNRLMNQATKWNDAADYSVVKLTRREVDDHFRPLREFVNGQASRPMAAGASGAAAGSQLNQMTSMLSELYTLFVVTNNSISNGDAPMMPDTEMRMSILAQTWPNPFQSIIRPFLTSASEKVRNQALVSNSKNIDDNLGQVCRDTLENRYPFVQVTTEVNLDDFERFFARDGLVDSWFKQNLASKVDMSQAVWRYKGTSEAGNLDFFRQVAQIRSAFFRQESGNKLAITPGLSVTNMDPAIVQLNMAMGGSPFRYLHGPVIPWIFHWPASEGVSTVNIDVKPAAKQGQSSLSFSGPWAFFHWMDTAAQQTISDDGNLLLTFDIDKRRVDISLSGMVIENQSLSGLLHQFRCPQMQ</sequence>
<comment type="caution">
    <text evidence="5">The sequence shown here is derived from an EMBL/GenBank/DDBJ whole genome shotgun (WGS) entry which is preliminary data.</text>
</comment>
<dbReference type="SUPFAM" id="SSF52540">
    <property type="entry name" value="P-loop containing nucleoside triphosphate hydrolases"/>
    <property type="match status" value="1"/>
</dbReference>
<feature type="transmembrane region" description="Helical" evidence="1">
    <location>
        <begin position="527"/>
        <end position="548"/>
    </location>
</feature>
<dbReference type="Pfam" id="PF14331">
    <property type="entry name" value="IcmF-related_N"/>
    <property type="match status" value="1"/>
</dbReference>
<dbReference type="RefSeq" id="WP_285150449.1">
    <property type="nucleotide sequence ID" value="NZ_JASSOM010000002.1"/>
</dbReference>
<dbReference type="InterPro" id="IPR017731">
    <property type="entry name" value="TssM1-like"/>
</dbReference>
<feature type="transmembrane region" description="Helical" evidence="1">
    <location>
        <begin position="12"/>
        <end position="32"/>
    </location>
</feature>
<dbReference type="InterPro" id="IPR053156">
    <property type="entry name" value="T6SS_TssM-like"/>
</dbReference>
<reference evidence="5 6" key="1">
    <citation type="submission" date="2023-06" db="EMBL/GenBank/DDBJ databases">
        <title>Identification and characterization of antibiotic-resistant Gram-negative bacteria.</title>
        <authorList>
            <person name="Cho G.-S."/>
            <person name="Lee J."/>
            <person name="Tai E."/>
            <person name="Jeong S."/>
            <person name="Kim I."/>
            <person name="Kim B.-E."/>
            <person name="Jeong M.-I."/>
            <person name="Oh K.-K."/>
            <person name="Franz C.M.A.P."/>
        </authorList>
    </citation>
    <scope>NUCLEOTIDE SEQUENCE [LARGE SCALE GENOMIC DNA]</scope>
    <source>
        <strain evidence="5 6">V106_12</strain>
    </source>
</reference>
<feature type="domain" description="IcmF-related" evidence="3">
    <location>
        <begin position="584"/>
        <end position="896"/>
    </location>
</feature>
<dbReference type="InterPro" id="IPR010623">
    <property type="entry name" value="IcmF_C"/>
</dbReference>
<dbReference type="Pfam" id="PF06744">
    <property type="entry name" value="IcmF_C"/>
    <property type="match status" value="1"/>
</dbReference>
<evidence type="ECO:0000259" key="4">
    <source>
        <dbReference type="Pfam" id="PF14331"/>
    </source>
</evidence>
<organism evidence="5 6">
    <name type="scientific">Lelliottia wanjuensis</name>
    <dbReference type="NCBI Taxonomy" id="3050585"/>
    <lineage>
        <taxon>Bacteria</taxon>
        <taxon>Pseudomonadati</taxon>
        <taxon>Pseudomonadota</taxon>
        <taxon>Gammaproteobacteria</taxon>
        <taxon>Enterobacterales</taxon>
        <taxon>Enterobacteriaceae</taxon>
        <taxon>Lelliottia</taxon>
    </lineage>
</organism>
<dbReference type="EMBL" id="JASSOM010000002">
    <property type="protein sequence ID" value="MDK9361816.1"/>
    <property type="molecule type" value="Genomic_DNA"/>
</dbReference>
<evidence type="ECO:0000259" key="2">
    <source>
        <dbReference type="Pfam" id="PF06744"/>
    </source>
</evidence>
<feature type="transmembrane region" description="Helical" evidence="1">
    <location>
        <begin position="68"/>
        <end position="90"/>
    </location>
</feature>
<dbReference type="AlphaFoldDB" id="A0AAP4CYE2"/>
<gene>
    <name evidence="5" type="primary">tssM</name>
    <name evidence="5" type="ORF">QQF32_01065</name>
</gene>
<dbReference type="Pfam" id="PF06761">
    <property type="entry name" value="IcmF-related"/>
    <property type="match status" value="1"/>
</dbReference>
<feature type="domain" description="Type VI secretion system component TssM1 N-terminal" evidence="4">
    <location>
        <begin position="252"/>
        <end position="532"/>
    </location>
</feature>
<accession>A0AAP4CYE2</accession>
<dbReference type="InterPro" id="IPR025743">
    <property type="entry name" value="TssM1_N"/>
</dbReference>
<proteinExistence type="predicted"/>